<keyword evidence="9" id="KW-1185">Reference proteome</keyword>
<dbReference type="GO" id="GO:0005634">
    <property type="term" value="C:nucleus"/>
    <property type="evidence" value="ECO:0007669"/>
    <property type="project" value="UniProtKB-SubCell"/>
</dbReference>
<dbReference type="GO" id="GO:0003700">
    <property type="term" value="F:DNA-binding transcription factor activity"/>
    <property type="evidence" value="ECO:0007669"/>
    <property type="project" value="InterPro"/>
</dbReference>
<evidence type="ECO:0000256" key="3">
    <source>
        <dbReference type="ARBA" id="ARBA00023125"/>
    </source>
</evidence>
<comment type="subcellular location">
    <subcellularLocation>
        <location evidence="1">Nucleus</location>
    </subcellularLocation>
</comment>
<dbReference type="Gene3D" id="3.30.730.10">
    <property type="entry name" value="AP2/ERF domain"/>
    <property type="match status" value="1"/>
</dbReference>
<dbReference type="Proteomes" id="UP001231189">
    <property type="component" value="Unassembled WGS sequence"/>
</dbReference>
<dbReference type="AlphaFoldDB" id="A0AAD8WZA3"/>
<proteinExistence type="predicted"/>
<evidence type="ECO:0000256" key="1">
    <source>
        <dbReference type="ARBA" id="ARBA00004123"/>
    </source>
</evidence>
<dbReference type="GO" id="GO:0003677">
    <property type="term" value="F:DNA binding"/>
    <property type="evidence" value="ECO:0007669"/>
    <property type="project" value="UniProtKB-KW"/>
</dbReference>
<name>A0AAD8WZA3_LOLMU</name>
<dbReference type="InterPro" id="IPR033347">
    <property type="entry name" value="Di19"/>
</dbReference>
<dbReference type="SUPFAM" id="SSF54171">
    <property type="entry name" value="DNA-binding domain"/>
    <property type="match status" value="1"/>
</dbReference>
<evidence type="ECO:0000259" key="7">
    <source>
        <dbReference type="PROSITE" id="PS51032"/>
    </source>
</evidence>
<accession>A0AAD8WZA3</accession>
<reference evidence="8" key="1">
    <citation type="submission" date="2023-07" db="EMBL/GenBank/DDBJ databases">
        <title>A chromosome-level genome assembly of Lolium multiflorum.</title>
        <authorList>
            <person name="Chen Y."/>
            <person name="Copetti D."/>
            <person name="Kolliker R."/>
            <person name="Studer B."/>
        </authorList>
    </citation>
    <scope>NUCLEOTIDE SEQUENCE</scope>
    <source>
        <strain evidence="8">02402/16</strain>
        <tissue evidence="8">Leaf</tissue>
    </source>
</reference>
<gene>
    <name evidence="8" type="ORF">QYE76_044894</name>
</gene>
<evidence type="ECO:0000256" key="6">
    <source>
        <dbReference type="SAM" id="MobiDB-lite"/>
    </source>
</evidence>
<keyword evidence="5" id="KW-0539">Nucleus</keyword>
<evidence type="ECO:0000313" key="9">
    <source>
        <dbReference type="Proteomes" id="UP001231189"/>
    </source>
</evidence>
<feature type="compositionally biased region" description="Basic and acidic residues" evidence="6">
    <location>
        <begin position="196"/>
        <end position="208"/>
    </location>
</feature>
<dbReference type="PANTHER" id="PTHR31875">
    <property type="entry name" value="PROTEIN DEHYDRATION-INDUCED 19"/>
    <property type="match status" value="1"/>
</dbReference>
<feature type="domain" description="AP2/ERF" evidence="7">
    <location>
        <begin position="12"/>
        <end position="67"/>
    </location>
</feature>
<dbReference type="EMBL" id="JAUUTY010000002">
    <property type="protein sequence ID" value="KAK1684046.1"/>
    <property type="molecule type" value="Genomic_DNA"/>
</dbReference>
<evidence type="ECO:0000256" key="4">
    <source>
        <dbReference type="ARBA" id="ARBA00023163"/>
    </source>
</evidence>
<dbReference type="PROSITE" id="PS51032">
    <property type="entry name" value="AP2_ERF"/>
    <property type="match status" value="1"/>
</dbReference>
<comment type="caution">
    <text evidence="8">The sequence shown here is derived from an EMBL/GenBank/DDBJ whole genome shotgun (WGS) entry which is preliminary data.</text>
</comment>
<keyword evidence="3" id="KW-0238">DNA-binding</keyword>
<dbReference type="InterPro" id="IPR001471">
    <property type="entry name" value="AP2/ERF_dom"/>
</dbReference>
<feature type="region of interest" description="Disordered" evidence="6">
    <location>
        <begin position="185"/>
        <end position="209"/>
    </location>
</feature>
<dbReference type="PANTHER" id="PTHR31875:SF24">
    <property type="entry name" value="PROTEIN DEHYDRATION-INDUCED 19 HOMOLOG 5"/>
    <property type="match status" value="1"/>
</dbReference>
<keyword evidence="2" id="KW-0805">Transcription regulation</keyword>
<sequence length="223" mass="25787">MPRRHSSGGVREYYGIHERPNVTFYAEIQTGHERIGLGTFETPNEVARWYGIVAWQLGHPRSMMNFHEVWTRQTFTEAQMAGRNAFIRNHLQEEQCFDTRNAVCPICTENLGKDMSAISDSNTPILSRLEKLFITSIRSLQRRKPSRHRCSPWPAAPGKEPYEETNPYMISRLRQDPEPDRLLSQFICGGGEQSEPESRDVASRDRPSHRFSQVELEEVQLVI</sequence>
<dbReference type="InterPro" id="IPR036955">
    <property type="entry name" value="AP2/ERF_dom_sf"/>
</dbReference>
<evidence type="ECO:0000256" key="5">
    <source>
        <dbReference type="ARBA" id="ARBA00023242"/>
    </source>
</evidence>
<dbReference type="InterPro" id="IPR016177">
    <property type="entry name" value="DNA-bd_dom_sf"/>
</dbReference>
<protein>
    <recommendedName>
        <fullName evidence="7">AP2/ERF domain-containing protein</fullName>
    </recommendedName>
</protein>
<organism evidence="8 9">
    <name type="scientific">Lolium multiflorum</name>
    <name type="common">Italian ryegrass</name>
    <name type="synonym">Lolium perenne subsp. multiflorum</name>
    <dbReference type="NCBI Taxonomy" id="4521"/>
    <lineage>
        <taxon>Eukaryota</taxon>
        <taxon>Viridiplantae</taxon>
        <taxon>Streptophyta</taxon>
        <taxon>Embryophyta</taxon>
        <taxon>Tracheophyta</taxon>
        <taxon>Spermatophyta</taxon>
        <taxon>Magnoliopsida</taxon>
        <taxon>Liliopsida</taxon>
        <taxon>Poales</taxon>
        <taxon>Poaceae</taxon>
        <taxon>BOP clade</taxon>
        <taxon>Pooideae</taxon>
        <taxon>Poodae</taxon>
        <taxon>Poeae</taxon>
        <taxon>Poeae Chloroplast Group 2 (Poeae type)</taxon>
        <taxon>Loliodinae</taxon>
        <taxon>Loliinae</taxon>
        <taxon>Lolium</taxon>
    </lineage>
</organism>
<evidence type="ECO:0000313" key="8">
    <source>
        <dbReference type="EMBL" id="KAK1684046.1"/>
    </source>
</evidence>
<evidence type="ECO:0000256" key="2">
    <source>
        <dbReference type="ARBA" id="ARBA00023015"/>
    </source>
</evidence>
<keyword evidence="4" id="KW-0804">Transcription</keyword>